<name>A0A9W8HB52_9FUNG</name>
<dbReference type="SUPFAM" id="SSF159659">
    <property type="entry name" value="Cgl1923-like"/>
    <property type="match status" value="1"/>
</dbReference>
<comment type="function">
    <text evidence="4">Involved in 20S proteasome assembly.</text>
</comment>
<evidence type="ECO:0000256" key="1">
    <source>
        <dbReference type="ARBA" id="ARBA00019186"/>
    </source>
</evidence>
<dbReference type="GO" id="GO:0005634">
    <property type="term" value="C:nucleus"/>
    <property type="evidence" value="ECO:0007669"/>
    <property type="project" value="TreeGrafter"/>
</dbReference>
<keyword evidence="6" id="KW-1185">Reference proteome</keyword>
<sequence length="254" mass="26381">MAFVQCGGAAAALEGTTLVLPSVAVGNVAQLAADLLINTLEARRIGLFDSASVLAVSGASGFDHGAAGQRAAPVEVYQTADARWTLVQQRAPPLPGRHGAFARELLAFIQAARFARVVLLASSDAALRPDALIHGAQIRSLTVNWPGDGELAARLRALALDPLRAPRGAQDPEPLKQLHAAGVAKRLLALCGPAGVPVVALVALASEGDNVPDAVRLANAANALLEIAPADVRWRPPRSWQWLAGPGGPRPELY</sequence>
<dbReference type="PANTHER" id="PTHR12970">
    <property type="entry name" value="PROTEASOME ASSEMBLY CHAPERONE 2"/>
    <property type="match status" value="1"/>
</dbReference>
<dbReference type="InterPro" id="IPR038389">
    <property type="entry name" value="PSMG2_sf"/>
</dbReference>
<evidence type="ECO:0000313" key="6">
    <source>
        <dbReference type="Proteomes" id="UP001140217"/>
    </source>
</evidence>
<dbReference type="InterPro" id="IPR016562">
    <property type="entry name" value="Proteasome_assmbl_chp_2_euk"/>
</dbReference>
<comment type="subunit">
    <text evidence="4">Component of the 20S proteasome chaperone.</text>
</comment>
<dbReference type="GO" id="GO:0043248">
    <property type="term" value="P:proteasome assembly"/>
    <property type="evidence" value="ECO:0007669"/>
    <property type="project" value="TreeGrafter"/>
</dbReference>
<dbReference type="Gene3D" id="3.40.50.10900">
    <property type="entry name" value="PAC-like subunit"/>
    <property type="match status" value="2"/>
</dbReference>
<protein>
    <recommendedName>
        <fullName evidence="1 4">Proteasome assembly chaperone 2</fullName>
    </recommendedName>
</protein>
<comment type="similarity">
    <text evidence="3 4">Belongs to the PSMG2 family.</text>
</comment>
<dbReference type="EMBL" id="JANBUL010000156">
    <property type="protein sequence ID" value="KAJ2779942.1"/>
    <property type="molecule type" value="Genomic_DNA"/>
</dbReference>
<gene>
    <name evidence="5" type="ORF">H4R18_003722</name>
</gene>
<reference evidence="5" key="1">
    <citation type="submission" date="2022-07" db="EMBL/GenBank/DDBJ databases">
        <title>Phylogenomic reconstructions and comparative analyses of Kickxellomycotina fungi.</title>
        <authorList>
            <person name="Reynolds N.K."/>
            <person name="Stajich J.E."/>
            <person name="Barry K."/>
            <person name="Grigoriev I.V."/>
            <person name="Crous P."/>
            <person name="Smith M.E."/>
        </authorList>
    </citation>
    <scope>NUCLEOTIDE SEQUENCE</scope>
    <source>
        <strain evidence="5">NBRC 105414</strain>
    </source>
</reference>
<dbReference type="PANTHER" id="PTHR12970:SF1">
    <property type="entry name" value="PROTEASOME ASSEMBLY CHAPERONE 2"/>
    <property type="match status" value="1"/>
</dbReference>
<dbReference type="InterPro" id="IPR019151">
    <property type="entry name" value="Proteasome_assmbl_chaperone_2"/>
</dbReference>
<evidence type="ECO:0000313" key="5">
    <source>
        <dbReference type="EMBL" id="KAJ2779942.1"/>
    </source>
</evidence>
<evidence type="ECO:0000256" key="3">
    <source>
        <dbReference type="ARBA" id="ARBA00025745"/>
    </source>
</evidence>
<accession>A0A9W8HB52</accession>
<dbReference type="PIRSF" id="PIRSF010044">
    <property type="entry name" value="UCP010044"/>
    <property type="match status" value="1"/>
</dbReference>
<evidence type="ECO:0000256" key="2">
    <source>
        <dbReference type="ARBA" id="ARBA00023186"/>
    </source>
</evidence>
<dbReference type="GO" id="GO:0005829">
    <property type="term" value="C:cytosol"/>
    <property type="evidence" value="ECO:0007669"/>
    <property type="project" value="TreeGrafter"/>
</dbReference>
<dbReference type="Proteomes" id="UP001140217">
    <property type="component" value="Unassembled WGS sequence"/>
</dbReference>
<proteinExistence type="inferred from homology"/>
<comment type="caution">
    <text evidence="5">The sequence shown here is derived from an EMBL/GenBank/DDBJ whole genome shotgun (WGS) entry which is preliminary data.</text>
</comment>
<dbReference type="AlphaFoldDB" id="A0A9W8HB52"/>
<keyword evidence="2 4" id="KW-0143">Chaperone</keyword>
<evidence type="ECO:0000256" key="4">
    <source>
        <dbReference type="PIRNR" id="PIRNR010044"/>
    </source>
</evidence>
<organism evidence="5 6">
    <name type="scientific">Coemansia javaensis</name>
    <dbReference type="NCBI Taxonomy" id="2761396"/>
    <lineage>
        <taxon>Eukaryota</taxon>
        <taxon>Fungi</taxon>
        <taxon>Fungi incertae sedis</taxon>
        <taxon>Zoopagomycota</taxon>
        <taxon>Kickxellomycotina</taxon>
        <taxon>Kickxellomycetes</taxon>
        <taxon>Kickxellales</taxon>
        <taxon>Kickxellaceae</taxon>
        <taxon>Coemansia</taxon>
    </lineage>
</organism>
<dbReference type="OrthoDB" id="10260712at2759"/>
<dbReference type="Pfam" id="PF09754">
    <property type="entry name" value="PAC2"/>
    <property type="match status" value="1"/>
</dbReference>